<proteinExistence type="predicted"/>
<dbReference type="GO" id="GO:0005634">
    <property type="term" value="C:nucleus"/>
    <property type="evidence" value="ECO:0007669"/>
    <property type="project" value="TreeGrafter"/>
</dbReference>
<organism evidence="3 4">
    <name type="scientific">Pseudo-nitzschia multistriata</name>
    <dbReference type="NCBI Taxonomy" id="183589"/>
    <lineage>
        <taxon>Eukaryota</taxon>
        <taxon>Sar</taxon>
        <taxon>Stramenopiles</taxon>
        <taxon>Ochrophyta</taxon>
        <taxon>Bacillariophyta</taxon>
        <taxon>Bacillariophyceae</taxon>
        <taxon>Bacillariophycidae</taxon>
        <taxon>Bacillariales</taxon>
        <taxon>Bacillariaceae</taxon>
        <taxon>Pseudo-nitzschia</taxon>
    </lineage>
</organism>
<gene>
    <name evidence="3" type="ORF">PSNMU_V1.4_AUG-EV-PASAV3_0094550</name>
</gene>
<evidence type="ECO:0000256" key="1">
    <source>
        <dbReference type="SAM" id="MobiDB-lite"/>
    </source>
</evidence>
<feature type="region of interest" description="Disordered" evidence="1">
    <location>
        <begin position="146"/>
        <end position="172"/>
    </location>
</feature>
<name>A0A448ZKD6_9STRA</name>
<dbReference type="Pfam" id="PF13324">
    <property type="entry name" value="GCIP_N"/>
    <property type="match status" value="1"/>
</dbReference>
<feature type="compositionally biased region" description="Acidic residues" evidence="1">
    <location>
        <begin position="231"/>
        <end position="245"/>
    </location>
</feature>
<dbReference type="OrthoDB" id="41588at2759"/>
<protein>
    <recommendedName>
        <fullName evidence="2">Cyclin-D1-binding protein 1-like N-terminal domain-containing protein</fullName>
    </recommendedName>
</protein>
<dbReference type="PANTHER" id="PTHR15492:SF1">
    <property type="entry name" value="CYCLIN-D1-BINDING PROTEIN 1"/>
    <property type="match status" value="1"/>
</dbReference>
<feature type="region of interest" description="Disordered" evidence="1">
    <location>
        <begin position="224"/>
        <end position="251"/>
    </location>
</feature>
<dbReference type="Proteomes" id="UP000291116">
    <property type="component" value="Unassembled WGS sequence"/>
</dbReference>
<dbReference type="InterPro" id="IPR026907">
    <property type="entry name" value="GCIP-like"/>
</dbReference>
<dbReference type="PANTHER" id="PTHR15492">
    <property type="entry name" value="CYCLIN D1-BINDING PROTEIN 1"/>
    <property type="match status" value="1"/>
</dbReference>
<dbReference type="AlphaFoldDB" id="A0A448ZKD6"/>
<dbReference type="EMBL" id="CAACVS010000445">
    <property type="protein sequence ID" value="VEU42488.1"/>
    <property type="molecule type" value="Genomic_DNA"/>
</dbReference>
<dbReference type="Gene3D" id="1.20.1410.10">
    <property type="entry name" value="I/LWEQ domain"/>
    <property type="match status" value="1"/>
</dbReference>
<keyword evidence="4" id="KW-1185">Reference proteome</keyword>
<sequence length="398" mass="42814">MPPLPLPEAATPGHAQAPVALGLNVLIDHAKKDLKAKANPPFLSHYRVLPENVRTAYDLFLTGAQLVRATATKYALVGAASKKDQVTLGNDLLRGCELIGAAVHATVADASGCSRAVRHYNQKAALAVYLATLRLVEAFHPELQRTSKDGSVRGSGGDPASRAVPAASDNTVGAQKTGAVWEACDHILNKMLPQGNRSAIRREIFTWTRECNDTLEEFDEMVQLGPREGGGGDDAEGEEDDDDDGFCGFGGDDDKYTEDDLPLAEACVKLLKNSRGNMRVALETCEALGERLAGSGSDKDDETILDAILRVHEHAKNVGEGVTDFGSLLYPPLVPSTAHLEAGVRRQAALIREFQDCVLGLEHLPTKTMELARTLRATADTREKDFFDALAAYKNKAC</sequence>
<feature type="domain" description="Cyclin-D1-binding protein 1-like N-terminal" evidence="2">
    <location>
        <begin position="63"/>
        <end position="223"/>
    </location>
</feature>
<reference evidence="3 4" key="1">
    <citation type="submission" date="2019-01" db="EMBL/GenBank/DDBJ databases">
        <authorList>
            <person name="Ferrante I. M."/>
        </authorList>
    </citation>
    <scope>NUCLEOTIDE SEQUENCE [LARGE SCALE GENOMIC DNA]</scope>
    <source>
        <strain evidence="3 4">B856</strain>
    </source>
</reference>
<dbReference type="InterPro" id="IPR049317">
    <property type="entry name" value="GCIP-like_N"/>
</dbReference>
<evidence type="ECO:0000259" key="2">
    <source>
        <dbReference type="Pfam" id="PF13324"/>
    </source>
</evidence>
<evidence type="ECO:0000313" key="3">
    <source>
        <dbReference type="EMBL" id="VEU42488.1"/>
    </source>
</evidence>
<evidence type="ECO:0000313" key="4">
    <source>
        <dbReference type="Proteomes" id="UP000291116"/>
    </source>
</evidence>
<accession>A0A448ZKD6</accession>